<evidence type="ECO:0000313" key="4">
    <source>
        <dbReference type="Proteomes" id="UP000006039"/>
    </source>
</evidence>
<dbReference type="HOGENOM" id="CLU_030046_0_0_1"/>
<evidence type="ECO:0000313" key="2">
    <source>
        <dbReference type="EMBL" id="EJT71355.1"/>
    </source>
</evidence>
<dbReference type="GeneID" id="20351072"/>
<reference evidence="2" key="2">
    <citation type="submission" date="2010-07" db="EMBL/GenBank/DDBJ databases">
        <authorList>
            <consortium name="The Broad Institute Genome Sequencing Platform"/>
            <consortium name="Broad Institute Genome Sequencing Center for Infectious Disease"/>
            <person name="Ma L.-J."/>
            <person name="Dead R."/>
            <person name="Young S."/>
            <person name="Zeng Q."/>
            <person name="Koehrsen M."/>
            <person name="Alvarado L."/>
            <person name="Berlin A."/>
            <person name="Chapman S.B."/>
            <person name="Chen Z."/>
            <person name="Freedman E."/>
            <person name="Gellesch M."/>
            <person name="Goldberg J."/>
            <person name="Griggs A."/>
            <person name="Gujja S."/>
            <person name="Heilman E.R."/>
            <person name="Heiman D."/>
            <person name="Hepburn T."/>
            <person name="Howarth C."/>
            <person name="Jen D."/>
            <person name="Larson L."/>
            <person name="Mehta T."/>
            <person name="Neiman D."/>
            <person name="Pearson M."/>
            <person name="Roberts A."/>
            <person name="Saif S."/>
            <person name="Shea T."/>
            <person name="Shenoy N."/>
            <person name="Sisk P."/>
            <person name="Stolte C."/>
            <person name="Sykes S."/>
            <person name="Walk T."/>
            <person name="White J."/>
            <person name="Yandava C."/>
            <person name="Haas B."/>
            <person name="Nusbaum C."/>
            <person name="Birren B."/>
        </authorList>
    </citation>
    <scope>NUCLEOTIDE SEQUENCE</scope>
    <source>
        <strain evidence="2">R3-111a-1</strain>
    </source>
</reference>
<gene>
    <name evidence="3" type="primary">20351072</name>
    <name evidence="2" type="ORF">GGTG_10614</name>
</gene>
<evidence type="ECO:0008006" key="5">
    <source>
        <dbReference type="Google" id="ProtNLM"/>
    </source>
</evidence>
<dbReference type="EnsemblFungi" id="EJT71355">
    <property type="protein sequence ID" value="EJT71355"/>
    <property type="gene ID" value="GGTG_10614"/>
</dbReference>
<reference evidence="4" key="1">
    <citation type="submission" date="2010-07" db="EMBL/GenBank/DDBJ databases">
        <title>The genome sequence of Gaeumannomyces graminis var. tritici strain R3-111a-1.</title>
        <authorList>
            <consortium name="The Broad Institute Genome Sequencing Platform"/>
            <person name="Ma L.-J."/>
            <person name="Dead R."/>
            <person name="Young S."/>
            <person name="Zeng Q."/>
            <person name="Koehrsen M."/>
            <person name="Alvarado L."/>
            <person name="Berlin A."/>
            <person name="Chapman S.B."/>
            <person name="Chen Z."/>
            <person name="Freedman E."/>
            <person name="Gellesch M."/>
            <person name="Goldberg J."/>
            <person name="Griggs A."/>
            <person name="Gujja S."/>
            <person name="Heilman E.R."/>
            <person name="Heiman D."/>
            <person name="Hepburn T."/>
            <person name="Howarth C."/>
            <person name="Jen D."/>
            <person name="Larson L."/>
            <person name="Mehta T."/>
            <person name="Neiman D."/>
            <person name="Pearson M."/>
            <person name="Roberts A."/>
            <person name="Saif S."/>
            <person name="Shea T."/>
            <person name="Shenoy N."/>
            <person name="Sisk P."/>
            <person name="Stolte C."/>
            <person name="Sykes S."/>
            <person name="Walk T."/>
            <person name="White J."/>
            <person name="Yandava C."/>
            <person name="Haas B."/>
            <person name="Nusbaum C."/>
            <person name="Birren B."/>
        </authorList>
    </citation>
    <scope>NUCLEOTIDE SEQUENCE [LARGE SCALE GENOMIC DNA]</scope>
    <source>
        <strain evidence="4">R3-111a-1</strain>
    </source>
</reference>
<dbReference type="AlphaFoldDB" id="J3PAT9"/>
<dbReference type="Proteomes" id="UP000006039">
    <property type="component" value="Unassembled WGS sequence"/>
</dbReference>
<reference evidence="3" key="5">
    <citation type="submission" date="2018-04" db="UniProtKB">
        <authorList>
            <consortium name="EnsemblFungi"/>
        </authorList>
    </citation>
    <scope>IDENTIFICATION</scope>
    <source>
        <strain evidence="3">R3-111a-1</strain>
    </source>
</reference>
<dbReference type="EMBL" id="GL385400">
    <property type="protein sequence ID" value="EJT71355.1"/>
    <property type="molecule type" value="Genomic_DNA"/>
</dbReference>
<accession>J3PAT9</accession>
<feature type="region of interest" description="Disordered" evidence="1">
    <location>
        <begin position="1"/>
        <end position="25"/>
    </location>
</feature>
<dbReference type="STRING" id="644352.J3PAT9"/>
<dbReference type="RefSeq" id="XP_009226752.1">
    <property type="nucleotide sequence ID" value="XM_009228488.1"/>
</dbReference>
<dbReference type="PANTHER" id="PTHR35179:SF1">
    <property type="entry name" value="INTEGRAL MEMBRANE PROTEIN"/>
    <property type="match status" value="1"/>
</dbReference>
<organism evidence="2">
    <name type="scientific">Gaeumannomyces tritici (strain R3-111a-1)</name>
    <name type="common">Wheat and barley take-all root rot fungus</name>
    <name type="synonym">Gaeumannomyces graminis var. tritici</name>
    <dbReference type="NCBI Taxonomy" id="644352"/>
    <lineage>
        <taxon>Eukaryota</taxon>
        <taxon>Fungi</taxon>
        <taxon>Dikarya</taxon>
        <taxon>Ascomycota</taxon>
        <taxon>Pezizomycotina</taxon>
        <taxon>Sordariomycetes</taxon>
        <taxon>Sordariomycetidae</taxon>
        <taxon>Magnaporthales</taxon>
        <taxon>Magnaporthaceae</taxon>
        <taxon>Gaeumannomyces</taxon>
    </lineage>
</organism>
<dbReference type="PANTHER" id="PTHR35179">
    <property type="entry name" value="PROTEIN CBG02620"/>
    <property type="match status" value="1"/>
</dbReference>
<keyword evidence="4" id="KW-1185">Reference proteome</keyword>
<name>J3PAT9_GAET3</name>
<evidence type="ECO:0000256" key="1">
    <source>
        <dbReference type="SAM" id="MobiDB-lite"/>
    </source>
</evidence>
<proteinExistence type="predicted"/>
<protein>
    <recommendedName>
        <fullName evidence="5">Geranylgeranyl pyrophosphate synthetase</fullName>
    </recommendedName>
</protein>
<feature type="region of interest" description="Disordered" evidence="1">
    <location>
        <begin position="106"/>
        <end position="139"/>
    </location>
</feature>
<reference evidence="3" key="4">
    <citation type="journal article" date="2015" name="G3 (Bethesda)">
        <title>Genome sequences of three phytopathogenic species of the Magnaporthaceae family of fungi.</title>
        <authorList>
            <person name="Okagaki L.H."/>
            <person name="Nunes C.C."/>
            <person name="Sailsbery J."/>
            <person name="Clay B."/>
            <person name="Brown D."/>
            <person name="John T."/>
            <person name="Oh Y."/>
            <person name="Young N."/>
            <person name="Fitzgerald M."/>
            <person name="Haas B.J."/>
            <person name="Zeng Q."/>
            <person name="Young S."/>
            <person name="Adiconis X."/>
            <person name="Fan L."/>
            <person name="Levin J.Z."/>
            <person name="Mitchell T.K."/>
            <person name="Okubara P.A."/>
            <person name="Farman M.L."/>
            <person name="Kohn L.M."/>
            <person name="Birren B."/>
            <person name="Ma L.-J."/>
            <person name="Dean R.A."/>
        </authorList>
    </citation>
    <scope>NUCLEOTIDE SEQUENCE</scope>
    <source>
        <strain evidence="3">R3-111a-1</strain>
    </source>
</reference>
<sequence>MLATERLVSSGAAQPNQQPKPKRKWHTTAWLYKEVDRRRCLRTITPTLLEPSGQPVTSGGEVAVLGTFCWTPEREVRVPSREPIFQHVALPAVLPPVGKPRGMIPSGRAMRRPQRGNKAGGVNSKLKASETGKPEPATATAAAAAADANAMPPHSLAPLAQAIATMSPSHRLRGTDLVVQRNSLRKLFALCGGQNPDSFRVGLQLVRDKTLVVTKQDMLTWHPSATRASGVGLSFERLFTRAAEPGREGDQSHHRVISYDLGGLRCVVQFEVDACYYDGGEGKMATGSEADDAARGGLTIEEKLLALSLEPPTLADTTPPPTAAATAAPAPVVLDSAGAAPQSTVAEMKTCNAGKRQSRLSGALPQLWFGRTPWFIQGRREGNAVTVVDVTDVTRRFADWEERHQETLRRLVTLVCELRDSVRAAGPGCKHCVLVYDRAEQDERVDGEPQQRVVRIYRANVPKAKEPIPRDLVERLWGPD</sequence>
<dbReference type="eggNOG" id="ENOG502R6JX">
    <property type="taxonomic scope" value="Eukaryota"/>
</dbReference>
<evidence type="ECO:0000313" key="3">
    <source>
        <dbReference type="EnsemblFungi" id="EJT71355"/>
    </source>
</evidence>
<reference evidence="2" key="3">
    <citation type="submission" date="2010-09" db="EMBL/GenBank/DDBJ databases">
        <title>Annotation of Gaeumannomyces graminis var. tritici R3-111a-1.</title>
        <authorList>
            <consortium name="The Broad Institute Genome Sequencing Platform"/>
            <person name="Ma L.-J."/>
            <person name="Dead R."/>
            <person name="Young S.K."/>
            <person name="Zeng Q."/>
            <person name="Gargeya S."/>
            <person name="Fitzgerald M."/>
            <person name="Haas B."/>
            <person name="Abouelleil A."/>
            <person name="Alvarado L."/>
            <person name="Arachchi H.M."/>
            <person name="Berlin A."/>
            <person name="Brown A."/>
            <person name="Chapman S.B."/>
            <person name="Chen Z."/>
            <person name="Dunbar C."/>
            <person name="Freedman E."/>
            <person name="Gearin G."/>
            <person name="Gellesch M."/>
            <person name="Goldberg J."/>
            <person name="Griggs A."/>
            <person name="Gujja S."/>
            <person name="Heiman D."/>
            <person name="Howarth C."/>
            <person name="Larson L."/>
            <person name="Lui A."/>
            <person name="MacDonald P.J.P."/>
            <person name="Mehta T."/>
            <person name="Montmayeur A."/>
            <person name="Murphy C."/>
            <person name="Neiman D."/>
            <person name="Pearson M."/>
            <person name="Priest M."/>
            <person name="Roberts A."/>
            <person name="Saif S."/>
            <person name="Shea T."/>
            <person name="Shenoy N."/>
            <person name="Sisk P."/>
            <person name="Stolte C."/>
            <person name="Sykes S."/>
            <person name="Yandava C."/>
            <person name="Wortman J."/>
            <person name="Nusbaum C."/>
            <person name="Birren B."/>
        </authorList>
    </citation>
    <scope>NUCLEOTIDE SEQUENCE</scope>
    <source>
        <strain evidence="2">R3-111a-1</strain>
    </source>
</reference>
<dbReference type="VEuPathDB" id="FungiDB:GGTG_10614"/>
<dbReference type="OrthoDB" id="420564at2759"/>